<dbReference type="AlphaFoldDB" id="W9JE69"/>
<evidence type="ECO:0000313" key="3">
    <source>
        <dbReference type="EMBL" id="EWZ28000.1"/>
    </source>
</evidence>
<dbReference type="Proteomes" id="UP000030766">
    <property type="component" value="Unassembled WGS sequence"/>
</dbReference>
<proteinExistence type="predicted"/>
<feature type="region of interest" description="Disordered" evidence="2">
    <location>
        <begin position="154"/>
        <end position="179"/>
    </location>
</feature>
<protein>
    <submittedName>
        <fullName evidence="3">Uncharacterized protein</fullName>
    </submittedName>
</protein>
<evidence type="ECO:0000256" key="2">
    <source>
        <dbReference type="SAM" id="MobiDB-lite"/>
    </source>
</evidence>
<reference evidence="3" key="2">
    <citation type="submission" date="2012-06" db="EMBL/GenBank/DDBJ databases">
        <title>Annotation of the Genome Sequence of Fusarium oxysporum Fo47.</title>
        <authorList>
            <consortium name="The Broad Institute Genomics Platform"/>
            <person name="Ma L.-J."/>
            <person name="Corby-Kistler H."/>
            <person name="Broz K."/>
            <person name="Gale L.R."/>
            <person name="Jonkers W."/>
            <person name="O'Donnell K."/>
            <person name="Ploetz R."/>
            <person name="Steinberg C."/>
            <person name="Schwartz D.C."/>
            <person name="VanEtten H."/>
            <person name="Zhou S."/>
            <person name="Young S.K."/>
            <person name="Zeng Q."/>
            <person name="Gargeya S."/>
            <person name="Fitzgerald M."/>
            <person name="Abouelleil A."/>
            <person name="Alvarado L."/>
            <person name="Chapman S.B."/>
            <person name="Gainer-Dewar J."/>
            <person name="Goldberg J."/>
            <person name="Griggs A."/>
            <person name="Gujja S."/>
            <person name="Hansen M."/>
            <person name="Howarth C."/>
            <person name="Imamovic A."/>
            <person name="Ireland A."/>
            <person name="Larimer J."/>
            <person name="McCowan C."/>
            <person name="Murphy C."/>
            <person name="Pearson M."/>
            <person name="Poon T.W."/>
            <person name="Priest M."/>
            <person name="Roberts A."/>
            <person name="Saif S."/>
            <person name="Shea T."/>
            <person name="Sykes S."/>
            <person name="Wortman J."/>
            <person name="Nusbaum C."/>
            <person name="Birren B."/>
        </authorList>
    </citation>
    <scope>NUCLEOTIDE SEQUENCE</scope>
    <source>
        <strain evidence="3">Fo47</strain>
    </source>
</reference>
<name>W9JE69_FUSOX</name>
<keyword evidence="1" id="KW-0175">Coiled coil</keyword>
<sequence>MPSGLYINSVTVKQVRESLNASTKNEQQEELRRQCRSLKQLQKEEDNRLREEYEKSYKYDINNNGKPVHISFSRWKKWKQLDIVDEILVIPPPSREASPTPQEGFFYDTSGSAQQKRFHERLRDASAAGFYRSPLQDMPALPSSDGVEIMVGNSQRDPVRDSLTFGDSDDSEIDEEGPDFVDLSQDIEEPELAPLPAPLPSFETNFSSTYHRIMNTLHPQRHTQ</sequence>
<reference evidence="3" key="1">
    <citation type="submission" date="2011-06" db="EMBL/GenBank/DDBJ databases">
        <title>The Genome Sequence of Fusarium oxysporum Fo47.</title>
        <authorList>
            <consortium name="The Broad Institute Genome Sequencing Platform"/>
            <person name="Ma L.-J."/>
            <person name="Gale L.R."/>
            <person name="Schwartz D.C."/>
            <person name="Zhou S."/>
            <person name="Corby-Kistler H."/>
            <person name="Young S.K."/>
            <person name="Zeng Q."/>
            <person name="Gargeya S."/>
            <person name="Fitzgerald M."/>
            <person name="Haas B."/>
            <person name="Abouelleil A."/>
            <person name="Alvarado L."/>
            <person name="Arachchi H.M."/>
            <person name="Berlin A."/>
            <person name="Brown A."/>
            <person name="Chapman S.B."/>
            <person name="Chen Z."/>
            <person name="Dunbar C."/>
            <person name="Freedman E."/>
            <person name="Gearin G."/>
            <person name="Gellesch M."/>
            <person name="Goldberg J."/>
            <person name="Griggs A."/>
            <person name="Gujja S."/>
            <person name="Heiman D."/>
            <person name="Howarth C."/>
            <person name="Larson L."/>
            <person name="Lui A."/>
            <person name="MacDonald P.J.P."/>
            <person name="Mehta T."/>
            <person name="Montmayeur A."/>
            <person name="Murphy C."/>
            <person name="Neiman D."/>
            <person name="Pearson M."/>
            <person name="Priest M."/>
            <person name="Roberts A."/>
            <person name="Saif S."/>
            <person name="Shea T."/>
            <person name="Shenoy N."/>
            <person name="Sisk P."/>
            <person name="Stolte C."/>
            <person name="Sykes S."/>
            <person name="Wortman J."/>
            <person name="Nusbaum C."/>
            <person name="Birren B."/>
        </authorList>
    </citation>
    <scope>NUCLEOTIDE SEQUENCE [LARGE SCALE GENOMIC DNA]</scope>
    <source>
        <strain evidence="3">Fo47</strain>
    </source>
</reference>
<gene>
    <name evidence="3" type="ORF">FOZG_18277</name>
</gene>
<evidence type="ECO:0000256" key="1">
    <source>
        <dbReference type="SAM" id="Coils"/>
    </source>
</evidence>
<accession>W9JE69</accession>
<feature type="coiled-coil region" evidence="1">
    <location>
        <begin position="21"/>
        <end position="48"/>
    </location>
</feature>
<organism evidence="3">
    <name type="scientific">Fusarium oxysporum Fo47</name>
    <dbReference type="NCBI Taxonomy" id="660027"/>
    <lineage>
        <taxon>Eukaryota</taxon>
        <taxon>Fungi</taxon>
        <taxon>Dikarya</taxon>
        <taxon>Ascomycota</taxon>
        <taxon>Pezizomycotina</taxon>
        <taxon>Sordariomycetes</taxon>
        <taxon>Hypocreomycetidae</taxon>
        <taxon>Hypocreales</taxon>
        <taxon>Nectriaceae</taxon>
        <taxon>Fusarium</taxon>
        <taxon>Fusarium oxysporum species complex</taxon>
    </lineage>
</organism>
<dbReference type="EMBL" id="JH717941">
    <property type="protein sequence ID" value="EWZ28000.1"/>
    <property type="molecule type" value="Genomic_DNA"/>
</dbReference>
<feature type="compositionally biased region" description="Acidic residues" evidence="2">
    <location>
        <begin position="167"/>
        <end position="179"/>
    </location>
</feature>
<dbReference type="VEuPathDB" id="FungiDB:FOZG_18277"/>
<dbReference type="HOGENOM" id="CLU_115492_0_0_1"/>